<accession>A0A178ZKC9</accession>
<evidence type="ECO:0000313" key="4">
    <source>
        <dbReference type="Proteomes" id="UP000078343"/>
    </source>
</evidence>
<feature type="compositionally biased region" description="Low complexity" evidence="1">
    <location>
        <begin position="178"/>
        <end position="190"/>
    </location>
</feature>
<organism evidence="3 4">
    <name type="scientific">Fonsecaea erecta</name>
    <dbReference type="NCBI Taxonomy" id="1367422"/>
    <lineage>
        <taxon>Eukaryota</taxon>
        <taxon>Fungi</taxon>
        <taxon>Dikarya</taxon>
        <taxon>Ascomycota</taxon>
        <taxon>Pezizomycotina</taxon>
        <taxon>Eurotiomycetes</taxon>
        <taxon>Chaetothyriomycetidae</taxon>
        <taxon>Chaetothyriales</taxon>
        <taxon>Herpotrichiellaceae</taxon>
        <taxon>Fonsecaea</taxon>
    </lineage>
</organism>
<dbReference type="InterPro" id="IPR046539">
    <property type="entry name" value="DUF6604"/>
</dbReference>
<dbReference type="EMBL" id="LVYI01000005">
    <property type="protein sequence ID" value="OAP59485.1"/>
    <property type="molecule type" value="Genomic_DNA"/>
</dbReference>
<gene>
    <name evidence="3" type="ORF">AYL99_06783</name>
</gene>
<keyword evidence="4" id="KW-1185">Reference proteome</keyword>
<feature type="domain" description="DUF6604" evidence="2">
    <location>
        <begin position="45"/>
        <end position="259"/>
    </location>
</feature>
<feature type="compositionally biased region" description="Low complexity" evidence="1">
    <location>
        <begin position="136"/>
        <end position="149"/>
    </location>
</feature>
<dbReference type="PANTHER" id="PTHR38795">
    <property type="entry name" value="DUF6604 DOMAIN-CONTAINING PROTEIN"/>
    <property type="match status" value="1"/>
</dbReference>
<dbReference type="PANTHER" id="PTHR38795:SF1">
    <property type="entry name" value="DUF6604 DOMAIN-CONTAINING PROTEIN"/>
    <property type="match status" value="1"/>
</dbReference>
<name>A0A178ZKC9_9EURO</name>
<dbReference type="GeneID" id="30010951"/>
<evidence type="ECO:0000256" key="1">
    <source>
        <dbReference type="SAM" id="MobiDB-lite"/>
    </source>
</evidence>
<evidence type="ECO:0000259" key="2">
    <source>
        <dbReference type="Pfam" id="PF20253"/>
    </source>
</evidence>
<dbReference type="OrthoDB" id="4821062at2759"/>
<reference evidence="3 4" key="1">
    <citation type="submission" date="2016-04" db="EMBL/GenBank/DDBJ databases">
        <title>Draft genome of Fonsecaea erecta CBS 125763.</title>
        <authorList>
            <person name="Weiss V.A."/>
            <person name="Vicente V.A."/>
            <person name="Raittz R.T."/>
            <person name="Moreno L.F."/>
            <person name="De Souza E.M."/>
            <person name="Pedrosa F.O."/>
            <person name="Steffens M.B."/>
            <person name="Faoro H."/>
            <person name="Tadra-Sfeir M.Z."/>
            <person name="Najafzadeh M.J."/>
            <person name="Felipe M.S."/>
            <person name="Teixeira M."/>
            <person name="Sun J."/>
            <person name="Xi L."/>
            <person name="Gomes R."/>
            <person name="De Azevedo C.M."/>
            <person name="Salgado C.G."/>
            <person name="Da Silva M.B."/>
            <person name="Nascimento M.F."/>
            <person name="Queiroz-Telles F."/>
            <person name="Attili D.S."/>
            <person name="Gorbushina A."/>
        </authorList>
    </citation>
    <scope>NUCLEOTIDE SEQUENCE [LARGE SCALE GENOMIC DNA]</scope>
    <source>
        <strain evidence="3 4">CBS 125763</strain>
    </source>
</reference>
<feature type="compositionally biased region" description="Acidic residues" evidence="1">
    <location>
        <begin position="161"/>
        <end position="170"/>
    </location>
</feature>
<dbReference type="Pfam" id="PF20253">
    <property type="entry name" value="DUF6604"/>
    <property type="match status" value="1"/>
</dbReference>
<dbReference type="Proteomes" id="UP000078343">
    <property type="component" value="Unassembled WGS sequence"/>
</dbReference>
<dbReference type="AlphaFoldDB" id="A0A178ZKC9"/>
<dbReference type="RefSeq" id="XP_018692852.1">
    <property type="nucleotide sequence ID" value="XM_018838292.1"/>
</dbReference>
<protein>
    <recommendedName>
        <fullName evidence="2">DUF6604 domain-containing protein</fullName>
    </recommendedName>
</protein>
<sequence length="781" mass="87586">MLLNASHKLSFSGLPPDLLDAYVRYKKSTRALLTWFLQYSPMPDKPVKSLTIRDLETLARAASKKIRALPDVVHFYFRETISERKKFSKYYRAQVAESADDVETINHEHFTETQVFLTKIYNDLCACCGDHKPRSPARSKSTSTSSIGPSPRPVNLYEGLAVEEVEDDDGPSPKGKGSSRQSQPISPPSSAGENQDLDICLADDDLGNAMELAAAAQQIYDISWSVEQYWRLAGEGTLSPIVASFITNFALALQRQVVDGLLRHNEDFSLADLRQMCSSKRAAGQSEDGTEATTRTTQALLDRLQHIEQSLSDASNGKLIVPTISCAKCGHKEAQESQWRFIVDDKGSRNLSPAMIEKLVYFLGTRPTESEVIKSGTPVYWDVCCTISNQKNNAQSWSAVLGLDLMIQSTKSYVRCLPRPQMLSQSRVVSLRLAHQARFHITTILKNKSAFPCRCPHTLACHLHDLETELHRYASFNCWDLLFQSPWVAGNHALEMVDLFHYYGTHLLRYRHYIGAVLHCYNVLRHLGGLEEIPILKNLCIQVCDIMFPGNKAPKSNFRACWARHVGARLKFDQGHKNRHDNWCLAIPPHAAKAAAGFDIPTHHHKHMSGCVLFRYKHQKYHVSDAQMKVLDFPLLRALQDDHDNRATNGMCKTDLDIIDAAGHNSKLLPIAFAAHRLISTGTTGLLPMARVNLFALFERCLNVVSQISDKMHSDKEAEKGIHCICFCSEILGAADRIVKGRRMGKLEAWSESERKLIGDTKEAIQKAFGSVTEADMLWSV</sequence>
<comment type="caution">
    <text evidence="3">The sequence shown here is derived from an EMBL/GenBank/DDBJ whole genome shotgun (WGS) entry which is preliminary data.</text>
</comment>
<evidence type="ECO:0000313" key="3">
    <source>
        <dbReference type="EMBL" id="OAP59485.1"/>
    </source>
</evidence>
<feature type="region of interest" description="Disordered" evidence="1">
    <location>
        <begin position="132"/>
        <end position="195"/>
    </location>
</feature>
<proteinExistence type="predicted"/>